<dbReference type="AlphaFoldDB" id="X1NVN0"/>
<sequence>AKAEIVNKLVTNLYLHIKTNGVEDNGPVVQITTSYDTYSNQWNNNPQTGNPWTWDEIDALQIGVGIRRPKPGNYTRVTQVYAEVNYSTIKLSGDVPTDGLFDITPDDDYTGDLAVKVYLTNTGDLVKAYQYLNMKLYLEGSVEAGETPNYQLLTLDNGEATFNLKDYAPGTYTLSVTGGSYGLVSTDTSQWEAGWTVTPEFYCLIMQR</sequence>
<comment type="caution">
    <text evidence="1">The sequence shown here is derived from an EMBL/GenBank/DDBJ whole genome shotgun (WGS) entry which is preliminary data.</text>
</comment>
<dbReference type="EMBL" id="BARV01017386">
    <property type="protein sequence ID" value="GAI22719.1"/>
    <property type="molecule type" value="Genomic_DNA"/>
</dbReference>
<gene>
    <name evidence="1" type="ORF">S06H3_29638</name>
</gene>
<accession>X1NVN0</accession>
<proteinExistence type="predicted"/>
<reference evidence="1" key="1">
    <citation type="journal article" date="2014" name="Front. Microbiol.">
        <title>High frequency of phylogenetically diverse reductive dehalogenase-homologous genes in deep subseafloor sedimentary metagenomes.</title>
        <authorList>
            <person name="Kawai M."/>
            <person name="Futagami T."/>
            <person name="Toyoda A."/>
            <person name="Takaki Y."/>
            <person name="Nishi S."/>
            <person name="Hori S."/>
            <person name="Arai W."/>
            <person name="Tsubouchi T."/>
            <person name="Morono Y."/>
            <person name="Uchiyama I."/>
            <person name="Ito T."/>
            <person name="Fujiyama A."/>
            <person name="Inagaki F."/>
            <person name="Takami H."/>
        </authorList>
    </citation>
    <scope>NUCLEOTIDE SEQUENCE</scope>
    <source>
        <strain evidence="1">Expedition CK06-06</strain>
    </source>
</reference>
<evidence type="ECO:0000313" key="1">
    <source>
        <dbReference type="EMBL" id="GAI22719.1"/>
    </source>
</evidence>
<protein>
    <submittedName>
        <fullName evidence="1">Uncharacterized protein</fullName>
    </submittedName>
</protein>
<name>X1NVN0_9ZZZZ</name>
<organism evidence="1">
    <name type="scientific">marine sediment metagenome</name>
    <dbReference type="NCBI Taxonomy" id="412755"/>
    <lineage>
        <taxon>unclassified sequences</taxon>
        <taxon>metagenomes</taxon>
        <taxon>ecological metagenomes</taxon>
    </lineage>
</organism>
<feature type="non-terminal residue" evidence="1">
    <location>
        <position position="1"/>
    </location>
</feature>